<dbReference type="RefSeq" id="WP_119481392.1">
    <property type="nucleotide sequence ID" value="NZ_QXTG01000001.1"/>
</dbReference>
<accession>A0A3A1U3X7</accession>
<dbReference type="OrthoDB" id="7331788at2"/>
<comment type="similarity">
    <text evidence="4">Belongs to the arginase family.</text>
</comment>
<dbReference type="Pfam" id="PF00491">
    <property type="entry name" value="Arginase"/>
    <property type="match status" value="1"/>
</dbReference>
<dbReference type="InterPro" id="IPR023696">
    <property type="entry name" value="Ureohydrolase_dom_sf"/>
</dbReference>
<sequence length="284" mass="28520">MPAKFLVVPQWQGAASSRAMRLIDGAEAIRGDLPHSATTAIEVPLGAGDAVGTGVARYSSVATVRERVRNALDAVPEGDLPVVVGGDCGVELAAVERAAESAAARGARLGLVWFDAHPDLNTPATSPSGAFCGMVLRALLGEGAEGLVSAAPLDPSRVVLAGTRTMDDQEAAFLETAGVAVVGADALGTALGAAVDALDVDEVYLHVDLDVLDPGELAGIIDPQPFGASAADVTAAIAAASAGRRVVGAGLTMFAPASPDDVVEDQGTVLRIVSALTASTRAPR</sequence>
<keyword evidence="1" id="KW-0479">Metal-binding</keyword>
<name>A0A3A1U3X7_9MICO</name>
<reference evidence="6" key="1">
    <citation type="submission" date="2018-09" db="EMBL/GenBank/DDBJ databases">
        <authorList>
            <person name="Kim I."/>
        </authorList>
    </citation>
    <scope>NUCLEOTIDE SEQUENCE [LARGE SCALE GENOMIC DNA]</scope>
    <source>
        <strain evidence="6">DD4a</strain>
    </source>
</reference>
<dbReference type="SUPFAM" id="SSF52768">
    <property type="entry name" value="Arginase/deacetylase"/>
    <property type="match status" value="1"/>
</dbReference>
<gene>
    <name evidence="5" type="ORF">D1781_06560</name>
</gene>
<dbReference type="Proteomes" id="UP000265742">
    <property type="component" value="Unassembled WGS sequence"/>
</dbReference>
<proteinExistence type="inferred from homology"/>
<evidence type="ECO:0000256" key="1">
    <source>
        <dbReference type="ARBA" id="ARBA00022723"/>
    </source>
</evidence>
<keyword evidence="2" id="KW-0378">Hydrolase</keyword>
<dbReference type="Gene3D" id="3.40.800.10">
    <property type="entry name" value="Ureohydrolase domain"/>
    <property type="match status" value="1"/>
</dbReference>
<dbReference type="PANTHER" id="PTHR43782:SF3">
    <property type="entry name" value="ARGINASE"/>
    <property type="match status" value="1"/>
</dbReference>
<evidence type="ECO:0000256" key="2">
    <source>
        <dbReference type="ARBA" id="ARBA00022801"/>
    </source>
</evidence>
<evidence type="ECO:0000256" key="4">
    <source>
        <dbReference type="PROSITE-ProRule" id="PRU00742"/>
    </source>
</evidence>
<protein>
    <submittedName>
        <fullName evidence="5">Arginase family protein</fullName>
    </submittedName>
</protein>
<evidence type="ECO:0000313" key="6">
    <source>
        <dbReference type="Proteomes" id="UP000265742"/>
    </source>
</evidence>
<keyword evidence="3" id="KW-0464">Manganese</keyword>
<dbReference type="CDD" id="cd09999">
    <property type="entry name" value="Arginase-like_1"/>
    <property type="match status" value="1"/>
</dbReference>
<dbReference type="EMBL" id="QXTG01000001">
    <property type="protein sequence ID" value="RIX31030.1"/>
    <property type="molecule type" value="Genomic_DNA"/>
</dbReference>
<comment type="caution">
    <text evidence="5">The sequence shown here is derived from an EMBL/GenBank/DDBJ whole genome shotgun (WGS) entry which is preliminary data.</text>
</comment>
<dbReference type="GO" id="GO:0005829">
    <property type="term" value="C:cytosol"/>
    <property type="evidence" value="ECO:0007669"/>
    <property type="project" value="TreeGrafter"/>
</dbReference>
<keyword evidence="6" id="KW-1185">Reference proteome</keyword>
<dbReference type="PANTHER" id="PTHR43782">
    <property type="entry name" value="ARGINASE"/>
    <property type="match status" value="1"/>
</dbReference>
<dbReference type="InterPro" id="IPR006035">
    <property type="entry name" value="Ureohydrolase"/>
</dbReference>
<dbReference type="AlphaFoldDB" id="A0A3A1U3X7"/>
<dbReference type="GO" id="GO:0004053">
    <property type="term" value="F:arginase activity"/>
    <property type="evidence" value="ECO:0007669"/>
    <property type="project" value="TreeGrafter"/>
</dbReference>
<dbReference type="PRINTS" id="PR00116">
    <property type="entry name" value="ARGINASE"/>
</dbReference>
<dbReference type="GO" id="GO:0030145">
    <property type="term" value="F:manganese ion binding"/>
    <property type="evidence" value="ECO:0007669"/>
    <property type="project" value="TreeGrafter"/>
</dbReference>
<organism evidence="5 6">
    <name type="scientific">Amnibacterium setariae</name>
    <dbReference type="NCBI Taxonomy" id="2306585"/>
    <lineage>
        <taxon>Bacteria</taxon>
        <taxon>Bacillati</taxon>
        <taxon>Actinomycetota</taxon>
        <taxon>Actinomycetes</taxon>
        <taxon>Micrococcales</taxon>
        <taxon>Microbacteriaceae</taxon>
        <taxon>Amnibacterium</taxon>
    </lineage>
</organism>
<evidence type="ECO:0000256" key="3">
    <source>
        <dbReference type="ARBA" id="ARBA00023211"/>
    </source>
</evidence>
<dbReference type="PROSITE" id="PS51409">
    <property type="entry name" value="ARGINASE_2"/>
    <property type="match status" value="1"/>
</dbReference>
<evidence type="ECO:0000313" key="5">
    <source>
        <dbReference type="EMBL" id="RIX31030.1"/>
    </source>
</evidence>